<dbReference type="Pfam" id="PF12624">
    <property type="entry name" value="VPS13_N"/>
    <property type="match status" value="1"/>
</dbReference>
<dbReference type="GO" id="GO:0045324">
    <property type="term" value="P:late endosome to vacuole transport"/>
    <property type="evidence" value="ECO:0007669"/>
    <property type="project" value="TreeGrafter"/>
</dbReference>
<feature type="non-terminal residue" evidence="7">
    <location>
        <position position="709"/>
    </location>
</feature>
<gene>
    <name evidence="7" type="ORF">BN1723_016595</name>
</gene>
<dbReference type="GO" id="GO:0006869">
    <property type="term" value="P:lipid transport"/>
    <property type="evidence" value="ECO:0007669"/>
    <property type="project" value="UniProtKB-KW"/>
</dbReference>
<evidence type="ECO:0000256" key="3">
    <source>
        <dbReference type="ARBA" id="ARBA00023055"/>
    </source>
</evidence>
<dbReference type="GO" id="GO:0006623">
    <property type="term" value="P:protein targeting to vacuole"/>
    <property type="evidence" value="ECO:0007669"/>
    <property type="project" value="TreeGrafter"/>
</dbReference>
<evidence type="ECO:0000259" key="5">
    <source>
        <dbReference type="Pfam" id="PF25036"/>
    </source>
</evidence>
<comment type="similarity">
    <text evidence="1">Belongs to the VPS13 family.</text>
</comment>
<evidence type="ECO:0000313" key="7">
    <source>
        <dbReference type="EMBL" id="CRK45662.1"/>
    </source>
</evidence>
<dbReference type="GO" id="GO:0007005">
    <property type="term" value="P:mitochondrion organization"/>
    <property type="evidence" value="ECO:0007669"/>
    <property type="project" value="TreeGrafter"/>
</dbReference>
<dbReference type="InterPro" id="IPR056748">
    <property type="entry name" value="VPS13-like_C"/>
</dbReference>
<evidence type="ECO:0000259" key="4">
    <source>
        <dbReference type="Pfam" id="PF12624"/>
    </source>
</evidence>
<feature type="domain" description="Chorein N-terminal" evidence="4">
    <location>
        <begin position="37"/>
        <end position="272"/>
    </location>
</feature>
<name>A0A0G4NGT4_VERLO</name>
<evidence type="ECO:0000259" key="6">
    <source>
        <dbReference type="Pfam" id="PF25037"/>
    </source>
</evidence>
<proteinExistence type="inferred from homology"/>
<dbReference type="Proteomes" id="UP000045706">
    <property type="component" value="Unassembled WGS sequence"/>
</dbReference>
<dbReference type="InterPro" id="IPR026854">
    <property type="entry name" value="VPS13_N"/>
</dbReference>
<organism evidence="7 8">
    <name type="scientific">Verticillium longisporum</name>
    <name type="common">Verticillium dahliae var. longisporum</name>
    <dbReference type="NCBI Taxonomy" id="100787"/>
    <lineage>
        <taxon>Eukaryota</taxon>
        <taxon>Fungi</taxon>
        <taxon>Dikarya</taxon>
        <taxon>Ascomycota</taxon>
        <taxon>Pezizomycotina</taxon>
        <taxon>Sordariomycetes</taxon>
        <taxon>Hypocreomycetidae</taxon>
        <taxon>Glomerellales</taxon>
        <taxon>Plectosphaerellaceae</taxon>
        <taxon>Verticillium</taxon>
    </lineage>
</organism>
<dbReference type="InterPro" id="IPR009543">
    <property type="entry name" value="VPS13_VAB"/>
</dbReference>
<dbReference type="PANTHER" id="PTHR16166">
    <property type="entry name" value="VACUOLAR PROTEIN SORTING-ASSOCIATED PROTEIN VPS13"/>
    <property type="match status" value="1"/>
</dbReference>
<dbReference type="Pfam" id="PF25037">
    <property type="entry name" value="VPS13_C"/>
    <property type="match status" value="1"/>
</dbReference>
<evidence type="ECO:0000256" key="1">
    <source>
        <dbReference type="ARBA" id="ARBA00006545"/>
    </source>
</evidence>
<feature type="domain" description="Vacuolar protein sorting-associated protein 13 VPS13 adaptor binding" evidence="5">
    <location>
        <begin position="328"/>
        <end position="505"/>
    </location>
</feature>
<keyword evidence="2" id="KW-0813">Transport</keyword>
<protein>
    <submittedName>
        <fullName evidence="7">Uncharacterized protein</fullName>
    </submittedName>
</protein>
<evidence type="ECO:0000256" key="2">
    <source>
        <dbReference type="ARBA" id="ARBA00022448"/>
    </source>
</evidence>
<reference evidence="8" key="1">
    <citation type="submission" date="2015-05" db="EMBL/GenBank/DDBJ databases">
        <authorList>
            <person name="Fogelqvist Johan"/>
        </authorList>
    </citation>
    <scope>NUCLEOTIDE SEQUENCE [LARGE SCALE GENOMIC DNA]</scope>
</reference>
<keyword evidence="3" id="KW-0445">Lipid transport</keyword>
<evidence type="ECO:0000313" key="8">
    <source>
        <dbReference type="Proteomes" id="UP000045706"/>
    </source>
</evidence>
<accession>A0A0G4NGT4</accession>
<dbReference type="PANTHER" id="PTHR16166:SF93">
    <property type="entry name" value="INTERMEMBRANE LIPID TRANSFER PROTEIN VPS13"/>
    <property type="match status" value="1"/>
</dbReference>
<dbReference type="InterPro" id="IPR026847">
    <property type="entry name" value="VPS13"/>
</dbReference>
<dbReference type="GO" id="GO:0045053">
    <property type="term" value="P:protein retention in Golgi apparatus"/>
    <property type="evidence" value="ECO:0007669"/>
    <property type="project" value="TreeGrafter"/>
</dbReference>
<sequence>MLEGLVAGLLNRFLGMYVNNFDPKQLKVGIWSGDTKASLLFEEIGLVLDDDQYRDGLMMVDLFHYFIRHQEYKKLQPKGVTPKEDPRAWFKFAGDAILSKIHERNRRWSWEYFRERRDDRKRYIELFKKRKQQQQFSAEDSADIEALERRLDYEDLRFWRSLGRNQLKKENAAALKSKPAQPQQQGWLAWAWGSKPAEEQHSDMEENTQITEEQKRELYDAIDWDEKTALAESVDVPRDSVKIQVEASLSTGSFTLKKNHNGKLKDLISLHFDDEDVLGKPRGVDAPYRIRNYTGFEAVVQSKSTVTDEVTTTRLEDGQQVPWSFEPWEKMRENLLAESSSNDVTIQLEGSGFDPVKSVRLNREGEFIYCLRPKTDTVLHRLLVEVSLGQDNVKYVTLRSPLVVENDTQIPVELGVYDAEEGHLLKIEKISPGESRPAPVGAVFLKSLLIRPDSGFGYAWSSETLWWRDLLKRPTRTMVCKGENGDPFYFQVNATFDKANPLTRFRRPSSSKICSLTVRKPLEGAEQEGAMGFFKGIGKGVVGFATKPAIGVLDMASNVSEGIRNTTTVFDGSELERVRYARFISADGIVRPYNGRESMGQNWLKQVDNGKYFNEQYIAHLELPREDMVVMVTYSRILLIRSRRLTSEWDVPLKDVQTIAKERTGLSLTLRGGTNGPFLPVGDESGRAFLYKMVAVAVEEFNRRFRGLE</sequence>
<dbReference type="AlphaFoldDB" id="A0A0G4NGT4"/>
<dbReference type="Pfam" id="PF25036">
    <property type="entry name" value="VPS13_VAB"/>
    <property type="match status" value="1"/>
</dbReference>
<feature type="domain" description="Intermembrane lipid transfer protein VPS13-like C-terminal" evidence="6">
    <location>
        <begin position="578"/>
        <end position="683"/>
    </location>
</feature>
<dbReference type="EMBL" id="CVQI01035028">
    <property type="protein sequence ID" value="CRK45662.1"/>
    <property type="molecule type" value="Genomic_DNA"/>
</dbReference>